<organism evidence="5 6">
    <name type="scientific">Zasmidium cellare ATCC 36951</name>
    <dbReference type="NCBI Taxonomy" id="1080233"/>
    <lineage>
        <taxon>Eukaryota</taxon>
        <taxon>Fungi</taxon>
        <taxon>Dikarya</taxon>
        <taxon>Ascomycota</taxon>
        <taxon>Pezizomycotina</taxon>
        <taxon>Dothideomycetes</taxon>
        <taxon>Dothideomycetidae</taxon>
        <taxon>Mycosphaerellales</taxon>
        <taxon>Mycosphaerellaceae</taxon>
        <taxon>Zasmidium</taxon>
    </lineage>
</organism>
<dbReference type="Proteomes" id="UP000799537">
    <property type="component" value="Unassembled WGS sequence"/>
</dbReference>
<dbReference type="Gene3D" id="3.40.640.10">
    <property type="entry name" value="Type I PLP-dependent aspartate aminotransferase-like (Major domain)"/>
    <property type="match status" value="1"/>
</dbReference>
<comment type="similarity">
    <text evidence="2">Belongs to the threonine aldolase family.</text>
</comment>
<dbReference type="Pfam" id="PF01212">
    <property type="entry name" value="Beta_elim_lyase"/>
    <property type="match status" value="1"/>
</dbReference>
<dbReference type="SUPFAM" id="SSF53383">
    <property type="entry name" value="PLP-dependent transferases"/>
    <property type="match status" value="1"/>
</dbReference>
<evidence type="ECO:0000256" key="3">
    <source>
        <dbReference type="ARBA" id="ARBA00022898"/>
    </source>
</evidence>
<evidence type="ECO:0000313" key="6">
    <source>
        <dbReference type="Proteomes" id="UP000799537"/>
    </source>
</evidence>
<sequence>MNPVTAIERTLLYTKDPKGYLVEALGEAVFEERKPTLCIPDEIDKDFYGTGKHKSNFEQHIAKLLGKERALFFITGVQAQLAALISYCDRVPNYRVGWHVSSHLESAERDAYQHLYKLKRILLGESPDEHPTVNEIKEVLSRTESCRPAAILIEVPNRTLGCKTYSFEELQAISQACRQANVKLHCDGARLWEIEPYYQSKAGKSIADICALFDSVYVSFYKGLGGAAGAMLLSNDSDLIEEAKVWQRRTGGNVFTLMYQIIDCERGFNEFYGGFKARWKKMTDIADGVHKATAKYRTKDGLPYVQFNPEEPTCCQAHTVFQGFTADELLAARDRVEQRSNVRPFEKLRKRQTVDLRPKEERERDAAGEEIPLPDTTQFMEWLMIETTLQVETQVFVDAYVALCEELAATATGVA</sequence>
<dbReference type="GO" id="GO:0006545">
    <property type="term" value="P:glycine biosynthetic process"/>
    <property type="evidence" value="ECO:0007669"/>
    <property type="project" value="TreeGrafter"/>
</dbReference>
<dbReference type="InterPro" id="IPR001597">
    <property type="entry name" value="ArAA_b-elim_lyase/Thr_aldolase"/>
</dbReference>
<comment type="cofactor">
    <cofactor evidence="1">
        <name>pyridoxal 5'-phosphate</name>
        <dbReference type="ChEBI" id="CHEBI:597326"/>
    </cofactor>
</comment>
<gene>
    <name evidence="5" type="ORF">M409DRAFT_69517</name>
</gene>
<dbReference type="InterPro" id="IPR015421">
    <property type="entry name" value="PyrdxlP-dep_Trfase_major"/>
</dbReference>
<feature type="domain" description="Aromatic amino acid beta-eliminating lyase/threonine aldolase" evidence="4">
    <location>
        <begin position="44"/>
        <end position="254"/>
    </location>
</feature>
<dbReference type="InterPro" id="IPR015424">
    <property type="entry name" value="PyrdxlP-dep_Trfase"/>
</dbReference>
<dbReference type="PANTHER" id="PTHR48097">
    <property type="entry name" value="L-THREONINE ALDOLASE-RELATED"/>
    <property type="match status" value="1"/>
</dbReference>
<accession>A0A6A6C3V3</accession>
<dbReference type="OrthoDB" id="10261951at2759"/>
<dbReference type="GO" id="GO:0006567">
    <property type="term" value="P:L-threonine catabolic process"/>
    <property type="evidence" value="ECO:0007669"/>
    <property type="project" value="TreeGrafter"/>
</dbReference>
<keyword evidence="6" id="KW-1185">Reference proteome</keyword>
<evidence type="ECO:0000256" key="1">
    <source>
        <dbReference type="ARBA" id="ARBA00001933"/>
    </source>
</evidence>
<keyword evidence="3" id="KW-0663">Pyridoxal phosphate</keyword>
<dbReference type="GO" id="GO:0008732">
    <property type="term" value="F:L-allo-threonine aldolase activity"/>
    <property type="evidence" value="ECO:0007669"/>
    <property type="project" value="TreeGrafter"/>
</dbReference>
<evidence type="ECO:0000256" key="2">
    <source>
        <dbReference type="ARBA" id="ARBA00006966"/>
    </source>
</evidence>
<protein>
    <recommendedName>
        <fullName evidence="4">Aromatic amino acid beta-eliminating lyase/threonine aldolase domain-containing protein</fullName>
    </recommendedName>
</protein>
<name>A0A6A6C3V3_ZASCE</name>
<dbReference type="GO" id="GO:0005829">
    <property type="term" value="C:cytosol"/>
    <property type="evidence" value="ECO:0007669"/>
    <property type="project" value="TreeGrafter"/>
</dbReference>
<dbReference type="EMBL" id="ML993617">
    <property type="protein sequence ID" value="KAF2161701.1"/>
    <property type="molecule type" value="Genomic_DNA"/>
</dbReference>
<dbReference type="PANTHER" id="PTHR48097:SF9">
    <property type="entry name" value="L-THREONINE ALDOLASE"/>
    <property type="match status" value="1"/>
</dbReference>
<dbReference type="RefSeq" id="XP_033662590.1">
    <property type="nucleotide sequence ID" value="XM_033818327.1"/>
</dbReference>
<evidence type="ECO:0000259" key="4">
    <source>
        <dbReference type="Pfam" id="PF01212"/>
    </source>
</evidence>
<evidence type="ECO:0000313" key="5">
    <source>
        <dbReference type="EMBL" id="KAF2161701.1"/>
    </source>
</evidence>
<dbReference type="GeneID" id="54571599"/>
<dbReference type="AlphaFoldDB" id="A0A6A6C3V3"/>
<reference evidence="5" key="1">
    <citation type="journal article" date="2020" name="Stud. Mycol.">
        <title>101 Dothideomycetes genomes: a test case for predicting lifestyles and emergence of pathogens.</title>
        <authorList>
            <person name="Haridas S."/>
            <person name="Albert R."/>
            <person name="Binder M."/>
            <person name="Bloem J."/>
            <person name="Labutti K."/>
            <person name="Salamov A."/>
            <person name="Andreopoulos B."/>
            <person name="Baker S."/>
            <person name="Barry K."/>
            <person name="Bills G."/>
            <person name="Bluhm B."/>
            <person name="Cannon C."/>
            <person name="Castanera R."/>
            <person name="Culley D."/>
            <person name="Daum C."/>
            <person name="Ezra D."/>
            <person name="Gonzalez J."/>
            <person name="Henrissat B."/>
            <person name="Kuo A."/>
            <person name="Liang C."/>
            <person name="Lipzen A."/>
            <person name="Lutzoni F."/>
            <person name="Magnuson J."/>
            <person name="Mondo S."/>
            <person name="Nolan M."/>
            <person name="Ohm R."/>
            <person name="Pangilinan J."/>
            <person name="Park H.-J."/>
            <person name="Ramirez L."/>
            <person name="Alfaro M."/>
            <person name="Sun H."/>
            <person name="Tritt A."/>
            <person name="Yoshinaga Y."/>
            <person name="Zwiers L.-H."/>
            <person name="Turgeon B."/>
            <person name="Goodwin S."/>
            <person name="Spatafora J."/>
            <person name="Crous P."/>
            <person name="Grigoriev I."/>
        </authorList>
    </citation>
    <scope>NUCLEOTIDE SEQUENCE</scope>
    <source>
        <strain evidence="5">ATCC 36951</strain>
    </source>
</reference>
<proteinExistence type="inferred from homology"/>